<dbReference type="InterPro" id="IPR036390">
    <property type="entry name" value="WH_DNA-bd_sf"/>
</dbReference>
<evidence type="ECO:0000256" key="9">
    <source>
        <dbReference type="ARBA" id="ARBA00023306"/>
    </source>
</evidence>
<accession>E3NWW9</accession>
<evidence type="ECO:0000256" key="6">
    <source>
        <dbReference type="ARBA" id="ARBA00022842"/>
    </source>
</evidence>
<evidence type="ECO:0000256" key="1">
    <source>
        <dbReference type="ARBA" id="ARBA00001946"/>
    </source>
</evidence>
<keyword evidence="9" id="KW-0131">Cell cycle</keyword>
<name>E3NWW9_CAERE</name>
<proteinExistence type="inferred from homology"/>
<dbReference type="SUPFAM" id="SSF52540">
    <property type="entry name" value="P-loop containing nucleoside triphosphate hydrolases"/>
    <property type="match status" value="1"/>
</dbReference>
<evidence type="ECO:0000313" key="12">
    <source>
        <dbReference type="Proteomes" id="UP000008281"/>
    </source>
</evidence>
<protein>
    <recommendedName>
        <fullName evidence="10">EngB-type G domain-containing protein</fullName>
    </recommendedName>
</protein>
<evidence type="ECO:0000256" key="4">
    <source>
        <dbReference type="ARBA" id="ARBA00022723"/>
    </source>
</evidence>
<dbReference type="eggNOG" id="KOG2486">
    <property type="taxonomic scope" value="Eukaryota"/>
</dbReference>
<dbReference type="Pfam" id="PF02082">
    <property type="entry name" value="Rrf2"/>
    <property type="match status" value="1"/>
</dbReference>
<dbReference type="GO" id="GO:0046872">
    <property type="term" value="F:metal ion binding"/>
    <property type="evidence" value="ECO:0007669"/>
    <property type="project" value="UniProtKB-KW"/>
</dbReference>
<comment type="cofactor">
    <cofactor evidence="1">
        <name>Mg(2+)</name>
        <dbReference type="ChEBI" id="CHEBI:18420"/>
    </cofactor>
</comment>
<dbReference type="GO" id="GO:0051301">
    <property type="term" value="P:cell division"/>
    <property type="evidence" value="ECO:0007669"/>
    <property type="project" value="UniProtKB-KW"/>
</dbReference>
<dbReference type="OrthoDB" id="10064078at2759"/>
<dbReference type="InterPro" id="IPR000944">
    <property type="entry name" value="Tscrpt_reg_Rrf2"/>
</dbReference>
<evidence type="ECO:0000313" key="11">
    <source>
        <dbReference type="EMBL" id="EFP06456.1"/>
    </source>
</evidence>
<dbReference type="EMBL" id="DS271900">
    <property type="protein sequence ID" value="EFP06456.1"/>
    <property type="molecule type" value="Genomic_DNA"/>
</dbReference>
<organism evidence="12">
    <name type="scientific">Caenorhabditis remanei</name>
    <name type="common">Caenorhabditis vulgaris</name>
    <dbReference type="NCBI Taxonomy" id="31234"/>
    <lineage>
        <taxon>Eukaryota</taxon>
        <taxon>Metazoa</taxon>
        <taxon>Ecdysozoa</taxon>
        <taxon>Nematoda</taxon>
        <taxon>Chromadorea</taxon>
        <taxon>Rhabditida</taxon>
        <taxon>Rhabditina</taxon>
        <taxon>Rhabditomorpha</taxon>
        <taxon>Rhabditoidea</taxon>
        <taxon>Rhabditidae</taxon>
        <taxon>Peloderinae</taxon>
        <taxon>Caenorhabditis</taxon>
    </lineage>
</organism>
<gene>
    <name evidence="11" type="ORF">CRE_03606</name>
</gene>
<keyword evidence="8" id="KW-0717">Septation</keyword>
<evidence type="ECO:0000256" key="5">
    <source>
        <dbReference type="ARBA" id="ARBA00022741"/>
    </source>
</evidence>
<keyword evidence="4" id="KW-0479">Metal-binding</keyword>
<dbReference type="Gene3D" id="3.40.50.300">
    <property type="entry name" value="P-loop containing nucleotide triphosphate hydrolases"/>
    <property type="match status" value="1"/>
</dbReference>
<dbReference type="InParanoid" id="E3NWW9"/>
<dbReference type="PROSITE" id="PS51706">
    <property type="entry name" value="G_ENGB"/>
    <property type="match status" value="1"/>
</dbReference>
<dbReference type="GO" id="GO:0005525">
    <property type="term" value="F:GTP binding"/>
    <property type="evidence" value="ECO:0007669"/>
    <property type="project" value="UniProtKB-KW"/>
</dbReference>
<dbReference type="Gene3D" id="1.10.10.10">
    <property type="entry name" value="Winged helix-like DNA-binding domain superfamily/Winged helix DNA-binding domain"/>
    <property type="match status" value="1"/>
</dbReference>
<dbReference type="InterPro" id="IPR036388">
    <property type="entry name" value="WH-like_DNA-bd_sf"/>
</dbReference>
<dbReference type="AlphaFoldDB" id="E3NWW9"/>
<dbReference type="SUPFAM" id="SSF46785">
    <property type="entry name" value="Winged helix' DNA-binding domain"/>
    <property type="match status" value="1"/>
</dbReference>
<evidence type="ECO:0000256" key="2">
    <source>
        <dbReference type="ARBA" id="ARBA00009638"/>
    </source>
</evidence>
<evidence type="ECO:0000256" key="7">
    <source>
        <dbReference type="ARBA" id="ARBA00023134"/>
    </source>
</evidence>
<dbReference type="InterPro" id="IPR030393">
    <property type="entry name" value="G_ENGB_dom"/>
</dbReference>
<dbReference type="CDD" id="cd01876">
    <property type="entry name" value="YihA_EngB"/>
    <property type="match status" value="1"/>
</dbReference>
<comment type="similarity">
    <text evidence="2">Belongs to the TRAFAC class TrmE-Era-EngA-EngB-Septin-like GTPase superfamily. EngB GTPase family.</text>
</comment>
<dbReference type="PANTHER" id="PTHR11649">
    <property type="entry name" value="MSS1/TRME-RELATED GTP-BINDING PROTEIN"/>
    <property type="match status" value="1"/>
</dbReference>
<dbReference type="InterPro" id="IPR019987">
    <property type="entry name" value="GTP-bd_ribosome_bio_YsxC"/>
</dbReference>
<dbReference type="Proteomes" id="UP000008281">
    <property type="component" value="Unassembled WGS sequence"/>
</dbReference>
<keyword evidence="6" id="KW-0460">Magnesium</keyword>
<keyword evidence="7" id="KW-0342">GTP-binding</keyword>
<keyword evidence="5" id="KW-0547">Nucleotide-binding</keyword>
<dbReference type="NCBIfam" id="TIGR03598">
    <property type="entry name" value="GTPase_YsxC"/>
    <property type="match status" value="1"/>
</dbReference>
<evidence type="ECO:0000256" key="3">
    <source>
        <dbReference type="ARBA" id="ARBA00022618"/>
    </source>
</evidence>
<dbReference type="InterPro" id="IPR027417">
    <property type="entry name" value="P-loop_NTPase"/>
</dbReference>
<keyword evidence="12" id="KW-1185">Reference proteome</keyword>
<dbReference type="Pfam" id="PF01926">
    <property type="entry name" value="MMR_HSR1"/>
    <property type="match status" value="1"/>
</dbReference>
<dbReference type="HOGENOM" id="CLU_1027584_0_0_1"/>
<sequence>MQLNKFTDYALRILMYIAPPKDVPYTIAEIAEDLHVSENHLVKIVHFMGKQGWLITTRGKGGGLRLNPDILEFRLGHIVRILQRDAQIVECNTPPCVLRPRCGLKGILDQAVEQFYQSLDHYTVADVLNAPPQHPKIVNSPIPNLNVAPKQKISYEKKADPAISEYSTSSLNWLRKAEFLMSAPKLNLCVEDTGYEVAFAGRSNAGKSSAINALTNQKQLARASKRPGRTQMINFFSLGNPDQRLVDLPGYGYAAVPEAMKIVWQKELEII</sequence>
<reference evidence="11" key="1">
    <citation type="submission" date="2007-07" db="EMBL/GenBank/DDBJ databases">
        <title>PCAP assembly of the Caenorhabditis remanei genome.</title>
        <authorList>
            <consortium name="The Caenorhabditis remanei Sequencing Consortium"/>
            <person name="Wilson R.K."/>
        </authorList>
    </citation>
    <scope>NUCLEOTIDE SEQUENCE [LARGE SCALE GENOMIC DNA]</scope>
    <source>
        <strain evidence="11">PB4641</strain>
    </source>
</reference>
<dbReference type="STRING" id="31234.E3NWW9"/>
<dbReference type="GO" id="GO:0005829">
    <property type="term" value="C:cytosol"/>
    <property type="evidence" value="ECO:0007669"/>
    <property type="project" value="TreeGrafter"/>
</dbReference>
<feature type="domain" description="EngB-type G" evidence="10">
    <location>
        <begin position="193"/>
        <end position="271"/>
    </location>
</feature>
<dbReference type="PROSITE" id="PS51197">
    <property type="entry name" value="HTH_RRF2_2"/>
    <property type="match status" value="1"/>
</dbReference>
<dbReference type="PANTHER" id="PTHR11649:SF13">
    <property type="entry name" value="ENGB-TYPE G DOMAIN-CONTAINING PROTEIN"/>
    <property type="match status" value="1"/>
</dbReference>
<keyword evidence="3" id="KW-0132">Cell division</keyword>
<dbReference type="NCBIfam" id="TIGR00738">
    <property type="entry name" value="rrf2_super"/>
    <property type="match status" value="1"/>
</dbReference>
<evidence type="ECO:0000259" key="10">
    <source>
        <dbReference type="PROSITE" id="PS51706"/>
    </source>
</evidence>
<dbReference type="InterPro" id="IPR006073">
    <property type="entry name" value="GTP-bd"/>
</dbReference>
<evidence type="ECO:0000256" key="8">
    <source>
        <dbReference type="ARBA" id="ARBA00023210"/>
    </source>
</evidence>